<dbReference type="Proteomes" id="UP000034228">
    <property type="component" value="Unassembled WGS sequence"/>
</dbReference>
<evidence type="ECO:0000313" key="2">
    <source>
        <dbReference type="Proteomes" id="UP000034228"/>
    </source>
</evidence>
<proteinExistence type="predicted"/>
<gene>
    <name evidence="1" type="ORF">WG68_13215</name>
</gene>
<organism evidence="1 2">
    <name type="scientific">Arsukibacterium ikkense</name>
    <dbReference type="NCBI Taxonomy" id="336831"/>
    <lineage>
        <taxon>Bacteria</taxon>
        <taxon>Pseudomonadati</taxon>
        <taxon>Pseudomonadota</taxon>
        <taxon>Gammaproteobacteria</taxon>
        <taxon>Chromatiales</taxon>
        <taxon>Chromatiaceae</taxon>
        <taxon>Arsukibacterium</taxon>
    </lineage>
</organism>
<dbReference type="PATRIC" id="fig|336831.14.peg.3407"/>
<keyword evidence="2" id="KW-1185">Reference proteome</keyword>
<name>A0A0M2V329_9GAMM</name>
<dbReference type="AlphaFoldDB" id="A0A0M2V329"/>
<dbReference type="OrthoDB" id="5824039at2"/>
<dbReference type="STRING" id="336831.WG68_13215"/>
<protein>
    <submittedName>
        <fullName evidence="1">Uncharacterized protein</fullName>
    </submittedName>
</protein>
<dbReference type="EMBL" id="LAHO01000013">
    <property type="protein sequence ID" value="KKO44799.1"/>
    <property type="molecule type" value="Genomic_DNA"/>
</dbReference>
<sequence length="577" mass="66251">MNNVTYLNGWEPNLCIQLVAENQSRLLDFNRFLIKHFHKTEMLQQGGQFQDAERKELILRLKSRFDENIEEGVSNRTLISIFVVCSQYLRWCDTHDKAAFVQASLEGFMFYQQTRVLQGLIKRSTYKQRRSLMFVIFLDFLDFPSTYFNNVPVMGSSDSEPFEAYTRSDLNQLLPFLRSLFKQTYAQFIQAPEIHMGANKKTATMTFNWKGQTYLLYAGISKMMSAATYLLSYYTYANTSDLFNLKQPSNASMAVGETWYTMPAFKRRAFKTIQVEMGEHELDIPKYAMHFFDNLLNASRLISSAENTNLLQTVIKNASTQMSQPTLQTFLKQFIDKHFSFTDQRGRRLRPMASRFRETGAQITAYHQGEMLNDIMLSNTPTTRQRHYSEGNRTANNGMMQDAMSIREEEIKSGINTKEAQANLGIKVLVIEEEYKINLPELSRTPNGTSCTTPFGEKSEKYTKRAIRQGLLPEGKRLACADLLACFGCPSQVIVQSLADIWCLLSFKACLEESLYLHLDASHYRRNFEAIVVFIEGKILPSIQSQLLKQAEAKLADEGHHPYWQEADAVLGLIPKS</sequence>
<evidence type="ECO:0000313" key="1">
    <source>
        <dbReference type="EMBL" id="KKO44799.1"/>
    </source>
</evidence>
<reference evidence="1 2" key="1">
    <citation type="submission" date="2015-03" db="EMBL/GenBank/DDBJ databases">
        <title>Draft genome sequences of two protease-producing strains of Arsukibacterium isolated from two cold and alkaline environments.</title>
        <authorList>
            <person name="Lylloff J.E."/>
            <person name="Skov L.B."/>
            <person name="Jepsen M."/>
            <person name="Hallin P.F."/>
            <person name="Sorensen S.J."/>
            <person name="Stougaard P."/>
            <person name="Glaring M.A."/>
        </authorList>
    </citation>
    <scope>NUCLEOTIDE SEQUENCE [LARGE SCALE GENOMIC DNA]</scope>
    <source>
        <strain evidence="1 2">GCM72</strain>
    </source>
</reference>
<accession>A0A0M2V329</accession>
<comment type="caution">
    <text evidence="1">The sequence shown here is derived from an EMBL/GenBank/DDBJ whole genome shotgun (WGS) entry which is preliminary data.</text>
</comment>